<evidence type="ECO:0000256" key="6">
    <source>
        <dbReference type="ARBA" id="ARBA00022806"/>
    </source>
</evidence>
<dbReference type="EMBL" id="JACEFF010000234">
    <property type="protein sequence ID" value="KAH9641446.1"/>
    <property type="molecule type" value="Genomic_DNA"/>
</dbReference>
<evidence type="ECO:0000256" key="3">
    <source>
        <dbReference type="ARBA" id="ARBA00022723"/>
    </source>
</evidence>
<reference evidence="12" key="1">
    <citation type="journal article" date="2021" name="G3 (Bethesda)">
        <title>Genome and transcriptome analysis of the beet armyworm Spodoptera exigua reveals targets for pest control. .</title>
        <authorList>
            <person name="Simon S."/>
            <person name="Breeschoten T."/>
            <person name="Jansen H.J."/>
            <person name="Dirks R.P."/>
            <person name="Schranz M.E."/>
            <person name="Ros V.I.D."/>
        </authorList>
    </citation>
    <scope>NUCLEOTIDE SEQUENCE</scope>
    <source>
        <strain evidence="12">TB_SE_WUR_2020</strain>
    </source>
</reference>
<feature type="compositionally biased region" description="Polar residues" evidence="10">
    <location>
        <begin position="137"/>
        <end position="151"/>
    </location>
</feature>
<keyword evidence="7" id="KW-0067">ATP-binding</keyword>
<accession>A0A922SL31</accession>
<dbReference type="InterPro" id="IPR014808">
    <property type="entry name" value="DNA_replication_fac_Dna2_N"/>
</dbReference>
<evidence type="ECO:0000313" key="13">
    <source>
        <dbReference type="Proteomes" id="UP000814243"/>
    </source>
</evidence>
<feature type="region of interest" description="Disordered" evidence="10">
    <location>
        <begin position="187"/>
        <end position="211"/>
    </location>
</feature>
<comment type="caution">
    <text evidence="12">The sequence shown here is derived from an EMBL/GenBank/DDBJ whole genome shotgun (WGS) entry which is preliminary data.</text>
</comment>
<feature type="domain" description="DNA replication factor Dna2 N-terminal" evidence="11">
    <location>
        <begin position="424"/>
        <end position="502"/>
    </location>
</feature>
<feature type="compositionally biased region" description="Polar residues" evidence="10">
    <location>
        <begin position="188"/>
        <end position="198"/>
    </location>
</feature>
<comment type="cofactor">
    <cofactor evidence="1">
        <name>[4Fe-4S] cluster</name>
        <dbReference type="ChEBI" id="CHEBI:49883"/>
    </cofactor>
</comment>
<evidence type="ECO:0000256" key="1">
    <source>
        <dbReference type="ARBA" id="ARBA00001966"/>
    </source>
</evidence>
<feature type="region of interest" description="Disordered" evidence="10">
    <location>
        <begin position="125"/>
        <end position="151"/>
    </location>
</feature>
<feature type="domain" description="DNA replication factor Dna2 N-terminal" evidence="11">
    <location>
        <begin position="311"/>
        <end position="393"/>
    </location>
</feature>
<dbReference type="PANTHER" id="PTHR36531:SF6">
    <property type="entry name" value="DNA REPLICATION ATP-DEPENDENT HELICASE_NUCLEASE DNA2"/>
    <property type="match status" value="1"/>
</dbReference>
<sequence>MRKTLSLKKAGTSKNQKSITDFLKGATNGASQKLPTANKIDVELEKTSDNKTVKRKASSQIVDESDLEEFDKKLNAQHGSLRKTPKKCKTENKISPKKRSPNKENIFTKIKSPKKNLLIDFDGAGKSTQEADKSSPKLEQTCPTPPNAKNNIENHVLPGKINNGIKDKSCIFQNGDKPDHKIKVVTPSKLSPHNSNGHVLSPKLRRSKTPKKSPLQEFFCSPVNILTTPEKLLKEVLSPSKSGSTVKVLDFGSDNFCDDFGDEWDINDMEEVLEKMLQDGIENLDLSTMQRCEIMSAKKITNRIELRLKNNNDMRATCFVEGFWIDTPLVPGDIVSVLASRDSSGHYIVTNTSGLLVLRPDHLISSTSVVAGVFCKRKAVLQERWRGIDSANMAEKDKSTVPRPEPGLRGYFSCTLHQIRIWLQMTTGILIHELVQKALTQKIVSTERLRSVTDDIIKESVDRLFDAGLSEEEARNTVYKYIPPLADFMNTYVTDKPPTVAVSLDC</sequence>
<evidence type="ECO:0000313" key="12">
    <source>
        <dbReference type="EMBL" id="KAH9641446.1"/>
    </source>
</evidence>
<evidence type="ECO:0000259" key="11">
    <source>
        <dbReference type="Pfam" id="PF08696"/>
    </source>
</evidence>
<keyword evidence="9" id="KW-0411">Iron-sulfur</keyword>
<dbReference type="Pfam" id="PF08696">
    <property type="entry name" value="Dna2"/>
    <property type="match status" value="2"/>
</dbReference>
<dbReference type="GO" id="GO:0046872">
    <property type="term" value="F:metal ion binding"/>
    <property type="evidence" value="ECO:0007669"/>
    <property type="project" value="UniProtKB-KW"/>
</dbReference>
<evidence type="ECO:0000256" key="4">
    <source>
        <dbReference type="ARBA" id="ARBA00022741"/>
    </source>
</evidence>
<organism evidence="12 13">
    <name type="scientific">Spodoptera exigua</name>
    <name type="common">Beet armyworm</name>
    <name type="synonym">Noctua fulgens</name>
    <dbReference type="NCBI Taxonomy" id="7107"/>
    <lineage>
        <taxon>Eukaryota</taxon>
        <taxon>Metazoa</taxon>
        <taxon>Ecdysozoa</taxon>
        <taxon>Arthropoda</taxon>
        <taxon>Hexapoda</taxon>
        <taxon>Insecta</taxon>
        <taxon>Pterygota</taxon>
        <taxon>Neoptera</taxon>
        <taxon>Endopterygota</taxon>
        <taxon>Lepidoptera</taxon>
        <taxon>Glossata</taxon>
        <taxon>Ditrysia</taxon>
        <taxon>Noctuoidea</taxon>
        <taxon>Noctuidae</taxon>
        <taxon>Amphipyrinae</taxon>
        <taxon>Spodoptera</taxon>
    </lineage>
</organism>
<evidence type="ECO:0000256" key="9">
    <source>
        <dbReference type="ARBA" id="ARBA00023014"/>
    </source>
</evidence>
<dbReference type="GO" id="GO:0016787">
    <property type="term" value="F:hydrolase activity"/>
    <property type="evidence" value="ECO:0007669"/>
    <property type="project" value="UniProtKB-KW"/>
</dbReference>
<evidence type="ECO:0000256" key="5">
    <source>
        <dbReference type="ARBA" id="ARBA00022801"/>
    </source>
</evidence>
<proteinExistence type="predicted"/>
<evidence type="ECO:0000256" key="8">
    <source>
        <dbReference type="ARBA" id="ARBA00023004"/>
    </source>
</evidence>
<keyword evidence="3" id="KW-0479">Metal-binding</keyword>
<dbReference type="Proteomes" id="UP000814243">
    <property type="component" value="Unassembled WGS sequence"/>
</dbReference>
<dbReference type="GO" id="GO:0004518">
    <property type="term" value="F:nuclease activity"/>
    <property type="evidence" value="ECO:0007669"/>
    <property type="project" value="UniProtKB-KW"/>
</dbReference>
<name>A0A922SL31_SPOEX</name>
<evidence type="ECO:0000256" key="7">
    <source>
        <dbReference type="ARBA" id="ARBA00022840"/>
    </source>
</evidence>
<gene>
    <name evidence="12" type="ORF">HF086_006062</name>
</gene>
<dbReference type="GO" id="GO:0004386">
    <property type="term" value="F:helicase activity"/>
    <property type="evidence" value="ECO:0007669"/>
    <property type="project" value="UniProtKB-KW"/>
</dbReference>
<keyword evidence="6" id="KW-0347">Helicase</keyword>
<dbReference type="AlphaFoldDB" id="A0A922SL31"/>
<dbReference type="GO" id="GO:0051536">
    <property type="term" value="F:iron-sulfur cluster binding"/>
    <property type="evidence" value="ECO:0007669"/>
    <property type="project" value="UniProtKB-KW"/>
</dbReference>
<evidence type="ECO:0000256" key="2">
    <source>
        <dbReference type="ARBA" id="ARBA00022722"/>
    </source>
</evidence>
<dbReference type="PANTHER" id="PTHR36531">
    <property type="entry name" value="CRISPR-ASSOCIATED EXONUCLEASE CAS4"/>
    <property type="match status" value="1"/>
</dbReference>
<evidence type="ECO:0000256" key="10">
    <source>
        <dbReference type="SAM" id="MobiDB-lite"/>
    </source>
</evidence>
<keyword evidence="8" id="KW-0408">Iron</keyword>
<dbReference type="InterPro" id="IPR051827">
    <property type="entry name" value="Cas4_exonuclease"/>
</dbReference>
<keyword evidence="5" id="KW-0378">Hydrolase</keyword>
<protein>
    <recommendedName>
        <fullName evidence="11">DNA replication factor Dna2 N-terminal domain-containing protein</fullName>
    </recommendedName>
</protein>
<dbReference type="GO" id="GO:0005524">
    <property type="term" value="F:ATP binding"/>
    <property type="evidence" value="ECO:0007669"/>
    <property type="project" value="UniProtKB-KW"/>
</dbReference>
<keyword evidence="4" id="KW-0547">Nucleotide-binding</keyword>
<feature type="region of interest" description="Disordered" evidence="10">
    <location>
        <begin position="75"/>
        <end position="104"/>
    </location>
</feature>
<keyword evidence="2" id="KW-0540">Nuclease</keyword>